<keyword evidence="1" id="KW-0175">Coiled coil</keyword>
<sequence>MNLRSIILYNHAGDRRVVAFRPGELNIVTGWSATGKSALLDITEFCLGRDTVTMPVGPITDTVAWYAVLVQLPTTRAFVARPAPRAGRASTQQAMLELGADLEPLDFADLSVNANSDTVREQLGRLIGIQENLNVPEAGALRAPLEAHLGHAVLLCLQRQGEIGNRDLLFHRQGEPGIRQALIDTLPYFLGAVPADQALKRQQLQVARRHLRRIQADGETAARLNADVEVELRALVTEAHAKGMLPSPDIGGRDEAINALSSLLQTPLTDEPASTSVDTELRSLEQQRNALRQRLRELAEQRALFDDQERGENGYQDAARKGANRLRSLRLMPGRSKESEAACPMCGSELAEPDPHIRDLQATLDTITHQLRAVETAQPRRVAAMTELERAADETRQDLRTVESAIAGLRATDRAIEQSRNLAESRAFTRGRIDLYLTRLRRSGNEGELADLRLRYQLAKRTVDQLAAELDPDEEREQLTSRLLAIADDMTQWADQLLLEHRGRNVRLDLSRLTIVTDTDTGPAPLFRIGSAENWIGYHLIAHLALHRYFVRQGRPVPHLLMLDQPTQAYYPSEVEQRQGTPSDNDDRAAVRRLFELMRDVATELAPELQIIVSDHADLPERWFQEAVRHNWRRGDALIPQEWIDGKAK</sequence>
<comment type="caution">
    <text evidence="2">The sequence shown here is derived from an EMBL/GenBank/DDBJ whole genome shotgun (WGS) entry which is preliminary data.</text>
</comment>
<organism evidence="2 3">
    <name type="scientific">Actinoplanes awajinensis subsp. mycoplanecinus</name>
    <dbReference type="NCBI Taxonomy" id="135947"/>
    <lineage>
        <taxon>Bacteria</taxon>
        <taxon>Bacillati</taxon>
        <taxon>Actinomycetota</taxon>
        <taxon>Actinomycetes</taxon>
        <taxon>Micromonosporales</taxon>
        <taxon>Micromonosporaceae</taxon>
        <taxon>Actinoplanes</taxon>
    </lineage>
</organism>
<dbReference type="Pfam" id="PF12532">
    <property type="entry name" value="DUF3732"/>
    <property type="match status" value="1"/>
</dbReference>
<feature type="coiled-coil region" evidence="1">
    <location>
        <begin position="357"/>
        <end position="405"/>
    </location>
</feature>
<evidence type="ECO:0008006" key="4">
    <source>
        <dbReference type="Google" id="ProtNLM"/>
    </source>
</evidence>
<dbReference type="OrthoDB" id="103556at2"/>
<accession>A0A117MKW4</accession>
<evidence type="ECO:0000256" key="1">
    <source>
        <dbReference type="SAM" id="Coils"/>
    </source>
</evidence>
<evidence type="ECO:0000313" key="2">
    <source>
        <dbReference type="EMBL" id="KUL22839.1"/>
    </source>
</evidence>
<gene>
    <name evidence="2" type="ORF">ADL15_47495</name>
</gene>
<name>A0A117MKW4_9ACTN</name>
<keyword evidence="3" id="KW-1185">Reference proteome</keyword>
<evidence type="ECO:0000313" key="3">
    <source>
        <dbReference type="Proteomes" id="UP000053244"/>
    </source>
</evidence>
<dbReference type="EMBL" id="LLZH01000337">
    <property type="protein sequence ID" value="KUL22839.1"/>
    <property type="molecule type" value="Genomic_DNA"/>
</dbReference>
<dbReference type="AlphaFoldDB" id="A0A117MKW4"/>
<dbReference type="InterPro" id="IPR022205">
    <property type="entry name" value="DUF3732"/>
</dbReference>
<proteinExistence type="predicted"/>
<feature type="coiled-coil region" evidence="1">
    <location>
        <begin position="274"/>
        <end position="308"/>
    </location>
</feature>
<dbReference type="RefSeq" id="WP_067706983.1">
    <property type="nucleotide sequence ID" value="NZ_LLZH01000337.1"/>
</dbReference>
<protein>
    <recommendedName>
        <fullName evidence="4">DUF3732 domain-containing protein</fullName>
    </recommendedName>
</protein>
<dbReference type="Proteomes" id="UP000053244">
    <property type="component" value="Unassembled WGS sequence"/>
</dbReference>
<reference evidence="2 3" key="1">
    <citation type="submission" date="2015-10" db="EMBL/GenBank/DDBJ databases">
        <authorList>
            <person name="Gilbert D.G."/>
        </authorList>
    </citation>
    <scope>NUCLEOTIDE SEQUENCE [LARGE SCALE GENOMIC DNA]</scope>
    <source>
        <strain evidence="2 3">NRRL B-16712</strain>
    </source>
</reference>